<dbReference type="Gene3D" id="2.40.128.20">
    <property type="match status" value="1"/>
</dbReference>
<organism evidence="1 2">
    <name type="scientific">Cohnella candidum</name>
    <dbReference type="NCBI Taxonomy" id="2674991"/>
    <lineage>
        <taxon>Bacteria</taxon>
        <taxon>Bacillati</taxon>
        <taxon>Bacillota</taxon>
        <taxon>Bacilli</taxon>
        <taxon>Bacillales</taxon>
        <taxon>Paenibacillaceae</taxon>
        <taxon>Cohnella</taxon>
    </lineage>
</organism>
<protein>
    <submittedName>
        <fullName evidence="1">DUF1934 domain-containing protein</fullName>
    </submittedName>
</protein>
<accession>A0A3G3K3H0</accession>
<dbReference type="KEGG" id="coh:EAV92_20330"/>
<dbReference type="EMBL" id="CP033433">
    <property type="protein sequence ID" value="AYQ74701.1"/>
    <property type="molecule type" value="Genomic_DNA"/>
</dbReference>
<dbReference type="Pfam" id="PF09148">
    <property type="entry name" value="DUF1934"/>
    <property type="match status" value="1"/>
</dbReference>
<dbReference type="RefSeq" id="WP_123042781.1">
    <property type="nucleotide sequence ID" value="NZ_CP033433.1"/>
</dbReference>
<reference evidence="1 2" key="1">
    <citation type="submission" date="2018-10" db="EMBL/GenBank/DDBJ databases">
        <title>Genome Sequence of Cohnella sp.</title>
        <authorList>
            <person name="Srinivasan S."/>
            <person name="Kim M.K."/>
        </authorList>
    </citation>
    <scope>NUCLEOTIDE SEQUENCE [LARGE SCALE GENOMIC DNA]</scope>
    <source>
        <strain evidence="1 2">18JY8-7</strain>
    </source>
</reference>
<dbReference type="AlphaFoldDB" id="A0A3G3K3H0"/>
<evidence type="ECO:0000313" key="2">
    <source>
        <dbReference type="Proteomes" id="UP000269097"/>
    </source>
</evidence>
<dbReference type="Proteomes" id="UP000269097">
    <property type="component" value="Chromosome"/>
</dbReference>
<dbReference type="InterPro" id="IPR012674">
    <property type="entry name" value="Calycin"/>
</dbReference>
<sequence>MPEKTNVRIVFRIVREEGTQEMAASGHLHRLVAGWAVTCRMSESPEGSAESDMTLLVKDDEIRMTRKGTVSQDQAFRVGDWREGIVGTPYGEMAVEAWTHRLEAGLSPAGGRVEWEYDMRMADQDFGRCTIRLDISGGTD</sequence>
<name>A0A3G3K3H0_9BACL</name>
<evidence type="ECO:0000313" key="1">
    <source>
        <dbReference type="EMBL" id="AYQ74701.1"/>
    </source>
</evidence>
<gene>
    <name evidence="1" type="ORF">EAV92_20330</name>
</gene>
<dbReference type="SUPFAM" id="SSF50814">
    <property type="entry name" value="Lipocalins"/>
    <property type="match status" value="1"/>
</dbReference>
<proteinExistence type="predicted"/>
<dbReference type="InterPro" id="IPR015231">
    <property type="entry name" value="DUF1934"/>
</dbReference>
<keyword evidence="2" id="KW-1185">Reference proteome</keyword>